<keyword evidence="9 20" id="KW-0679">Respiratory chain</keyword>
<feature type="transmembrane region" description="Helical" evidence="22">
    <location>
        <begin position="160"/>
        <end position="183"/>
    </location>
</feature>
<dbReference type="GO" id="GO:0004129">
    <property type="term" value="F:cytochrome-c oxidase activity"/>
    <property type="evidence" value="ECO:0007669"/>
    <property type="project" value="UniProtKB-EC"/>
</dbReference>
<feature type="transmembrane region" description="Helical" evidence="22">
    <location>
        <begin position="21"/>
        <end position="40"/>
    </location>
</feature>
<feature type="transmembrane region" description="Helical" evidence="22">
    <location>
        <begin position="98"/>
        <end position="116"/>
    </location>
</feature>
<dbReference type="FunFam" id="1.20.210.10:FF:000005">
    <property type="entry name" value="Cytochrome c oxidase, cbb3-type, subunit I"/>
    <property type="match status" value="1"/>
</dbReference>
<dbReference type="InterPro" id="IPR000883">
    <property type="entry name" value="Cyt_C_Oxase_1"/>
</dbReference>
<dbReference type="SUPFAM" id="SSF81442">
    <property type="entry name" value="Cytochrome c oxidase subunit I-like"/>
    <property type="match status" value="1"/>
</dbReference>
<proteinExistence type="inferred from homology"/>
<dbReference type="InterPro" id="IPR036927">
    <property type="entry name" value="Cyt_c_oxase-like_su1_sf"/>
</dbReference>
<dbReference type="InterPro" id="IPR036909">
    <property type="entry name" value="Cyt_c-like_dom_sf"/>
</dbReference>
<dbReference type="NCBIfam" id="NF011053">
    <property type="entry name" value="PRK14485.1"/>
    <property type="match status" value="1"/>
</dbReference>
<evidence type="ECO:0000256" key="6">
    <source>
        <dbReference type="ARBA" id="ARBA00022448"/>
    </source>
</evidence>
<dbReference type="InterPro" id="IPR004677">
    <property type="entry name" value="Cyt_c_oxidase_cbb3_su1"/>
</dbReference>
<dbReference type="EMBL" id="JABBJJ010000370">
    <property type="protein sequence ID" value="NMO21963.1"/>
    <property type="molecule type" value="Genomic_DNA"/>
</dbReference>
<feature type="transmembrane region" description="Helical" evidence="22">
    <location>
        <begin position="557"/>
        <end position="576"/>
    </location>
</feature>
<dbReference type="GO" id="GO:0046872">
    <property type="term" value="F:metal ion binding"/>
    <property type="evidence" value="ECO:0007669"/>
    <property type="project" value="UniProtKB-KW"/>
</dbReference>
<feature type="transmembrane region" description="Helical" evidence="22">
    <location>
        <begin position="493"/>
        <end position="513"/>
    </location>
</feature>
<evidence type="ECO:0000256" key="10">
    <source>
        <dbReference type="ARBA" id="ARBA00022692"/>
    </source>
</evidence>
<feature type="binding site" description="axial binding residue" evidence="19">
    <location>
        <position position="346"/>
    </location>
    <ligand>
        <name>heme b</name>
        <dbReference type="ChEBI" id="CHEBI:60344"/>
        <label>1; low-spin</label>
    </ligand>
    <ligandPart>
        <name>Fe</name>
        <dbReference type="ChEBI" id="CHEBI:18248"/>
    </ligandPart>
</feature>
<feature type="transmembrane region" description="Helical" evidence="22">
    <location>
        <begin position="128"/>
        <end position="148"/>
    </location>
</feature>
<keyword evidence="7" id="KW-1003">Cell membrane</keyword>
<feature type="binding site" evidence="19">
    <location>
        <position position="257"/>
    </location>
    <ligand>
        <name>Cu cation</name>
        <dbReference type="ChEBI" id="CHEBI:23378"/>
        <label>B</label>
    </ligand>
</feature>
<accession>A0A848LX40</accession>
<feature type="transmembrane region" description="Helical" evidence="22">
    <location>
        <begin position="433"/>
        <end position="455"/>
    </location>
</feature>
<keyword evidence="26" id="KW-1185">Reference proteome</keyword>
<dbReference type="PANTHER" id="PTHR10422:SF29">
    <property type="entry name" value="CYTOCHROME C OXIDASE SUBUNIT 1 HOMOLOG, BACTEROID"/>
    <property type="match status" value="1"/>
</dbReference>
<keyword evidence="8 19" id="KW-0349">Heme</keyword>
<comment type="similarity">
    <text evidence="4 20">Belongs to the heme-copper respiratory oxidase family.</text>
</comment>
<comment type="subcellular location">
    <subcellularLocation>
        <location evidence="2">Cell membrane</location>
        <topology evidence="2">Multi-pass membrane protein</topology>
    </subcellularLocation>
</comment>
<dbReference type="AlphaFoldDB" id="A0A848LX40"/>
<feature type="transmembrane region" description="Helical" evidence="22">
    <location>
        <begin position="273"/>
        <end position="293"/>
    </location>
</feature>
<dbReference type="SUPFAM" id="SSF46626">
    <property type="entry name" value="Cytochrome c"/>
    <property type="match status" value="1"/>
</dbReference>
<keyword evidence="12" id="KW-1278">Translocase</keyword>
<dbReference type="Gene3D" id="1.10.760.10">
    <property type="entry name" value="Cytochrome c-like domain"/>
    <property type="match status" value="1"/>
</dbReference>
<keyword evidence="17 22" id="KW-0472">Membrane</keyword>
<evidence type="ECO:0000256" key="22">
    <source>
        <dbReference type="SAM" id="Phobius"/>
    </source>
</evidence>
<feature type="transmembrane region" description="Helical" evidence="22">
    <location>
        <begin position="305"/>
        <end position="328"/>
    </location>
</feature>
<feature type="binding site" evidence="19">
    <location>
        <position position="256"/>
    </location>
    <ligand>
        <name>Cu cation</name>
        <dbReference type="ChEBI" id="CHEBI:23378"/>
        <label>B</label>
    </ligand>
</feature>
<keyword evidence="10 20" id="KW-0812">Transmembrane</keyword>
<evidence type="ECO:0000256" key="5">
    <source>
        <dbReference type="ARBA" id="ARBA00012949"/>
    </source>
</evidence>
<evidence type="ECO:0000313" key="26">
    <source>
        <dbReference type="Proteomes" id="UP000518300"/>
    </source>
</evidence>
<evidence type="ECO:0000259" key="23">
    <source>
        <dbReference type="PROSITE" id="PS50855"/>
    </source>
</evidence>
<evidence type="ECO:0000256" key="20">
    <source>
        <dbReference type="RuleBase" id="RU000370"/>
    </source>
</evidence>
<reference evidence="25 26" key="1">
    <citation type="submission" date="2020-04" db="EMBL/GenBank/DDBJ databases">
        <title>Draft genome of Pyxidicoccus fallax type strain.</title>
        <authorList>
            <person name="Whitworth D.E."/>
        </authorList>
    </citation>
    <scope>NUCLEOTIDE SEQUENCE [LARGE SCALE GENOMIC DNA]</scope>
    <source>
        <strain evidence="25 26">DSM 14698</strain>
    </source>
</reference>
<name>A0A848LX40_9BACT</name>
<evidence type="ECO:0000256" key="16">
    <source>
        <dbReference type="ARBA" id="ARBA00023008"/>
    </source>
</evidence>
<evidence type="ECO:0000256" key="11">
    <source>
        <dbReference type="ARBA" id="ARBA00022723"/>
    </source>
</evidence>
<dbReference type="GO" id="GO:0005886">
    <property type="term" value="C:plasma membrane"/>
    <property type="evidence" value="ECO:0007669"/>
    <property type="project" value="UniProtKB-SubCell"/>
</dbReference>
<feature type="transmembrane region" description="Helical" evidence="22">
    <location>
        <begin position="236"/>
        <end position="253"/>
    </location>
</feature>
<feature type="transmembrane region" description="Helical" evidence="22">
    <location>
        <begin position="381"/>
        <end position="399"/>
    </location>
</feature>
<dbReference type="NCBIfam" id="TIGR00780">
    <property type="entry name" value="ccoN"/>
    <property type="match status" value="1"/>
</dbReference>
<dbReference type="Gene3D" id="1.20.210.10">
    <property type="entry name" value="Cytochrome c oxidase-like, subunit I domain"/>
    <property type="match status" value="1"/>
</dbReference>
<feature type="transmembrane region" description="Helical" evidence="22">
    <location>
        <begin position="203"/>
        <end position="224"/>
    </location>
</feature>
<evidence type="ECO:0000256" key="17">
    <source>
        <dbReference type="ARBA" id="ARBA00023136"/>
    </source>
</evidence>
<dbReference type="GO" id="GO:0022904">
    <property type="term" value="P:respiratory electron transport chain"/>
    <property type="evidence" value="ECO:0007669"/>
    <property type="project" value="TreeGrafter"/>
</dbReference>
<dbReference type="PANTHER" id="PTHR10422">
    <property type="entry name" value="CYTOCHROME C OXIDASE SUBUNIT 1"/>
    <property type="match status" value="1"/>
</dbReference>
<dbReference type="Proteomes" id="UP000518300">
    <property type="component" value="Unassembled WGS sequence"/>
</dbReference>
<evidence type="ECO:0000256" key="9">
    <source>
        <dbReference type="ARBA" id="ARBA00022660"/>
    </source>
</evidence>
<feature type="binding site" description="axial binding residue" evidence="19">
    <location>
        <position position="344"/>
    </location>
    <ligand>
        <name>heme b</name>
        <dbReference type="ChEBI" id="CHEBI:60344"/>
        <label>2; high-spin</label>
    </ligand>
    <ligandPart>
        <name>Fe</name>
        <dbReference type="ChEBI" id="CHEBI:18248"/>
    </ligandPart>
</feature>
<evidence type="ECO:0000256" key="13">
    <source>
        <dbReference type="ARBA" id="ARBA00022982"/>
    </source>
</evidence>
<feature type="region of interest" description="Disordered" evidence="21">
    <location>
        <begin position="762"/>
        <end position="786"/>
    </location>
</feature>
<dbReference type="InterPro" id="IPR023615">
    <property type="entry name" value="Cyt_c_Oxase_su1_BS"/>
</dbReference>
<evidence type="ECO:0000256" key="7">
    <source>
        <dbReference type="ARBA" id="ARBA00022475"/>
    </source>
</evidence>
<comment type="pathway">
    <text evidence="3">Energy metabolism; oxidative phosphorylation.</text>
</comment>
<dbReference type="EC" id="7.1.1.9" evidence="5"/>
<dbReference type="InterPro" id="IPR023616">
    <property type="entry name" value="Cyt_c_oxase-like_su1_dom"/>
</dbReference>
<protein>
    <recommendedName>
        <fullName evidence="5">cytochrome-c oxidase</fullName>
        <ecNumber evidence="5">7.1.1.9</ecNumber>
    </recommendedName>
</protein>
<dbReference type="GO" id="GO:0006119">
    <property type="term" value="P:oxidative phosphorylation"/>
    <property type="evidence" value="ECO:0007669"/>
    <property type="project" value="UniProtKB-UniPathway"/>
</dbReference>
<keyword evidence="15 19" id="KW-0408">Iron</keyword>
<dbReference type="InterPro" id="IPR003468">
    <property type="entry name" value="Cyt_c_oxidase_monohaem-su/FixO"/>
</dbReference>
<sequence length="786" mass="87376">MQQQRIIYDDTTVRRFIMASVVFGIVGMAVGALVASQLAWWQANLGIPYTTYSRLRPLHTNAVIFAFVGNMMFAGVYYSTQRLLKARMASDLLSKIHFWGWQLIIVAAAVTLPLGITTSKEYAELEWPIDLAITAIWVVFAINFFWTLKKRNEKNLYVAIWFYIATIVTVAVLHIVNSLALPLSGLKSYSVYSGVQDALVQWWYGHNAVAFFLTTPILGIMYYFLPKAAERPVYSYRLSIIHFWALVFIYIWAGPHHLLYTALPDWAQSLGMIFSVMLWAPSWGGMLNGLLTLKGAWYKLREDPVLKFLIAGVTFYGMATFEGPLLSIKSVSALGHYTDWIVGHVHSGALGWNGFMAAGMFYWLVPRLYGTKLHSTKAADAHFWLGTVGILLYMVSMWISGVTQGLMWRATNPDGTLLYPNFVETLLAIRPMYIVRFAGGSMYLVGFIMMAWNLWKTAAAGKAVDGETTVVVEDKAPEAAVAPARVPAWVQVVTGRPLLFALAIITATLFLGWAKPVRALVLIGAIIAMGEFAWIVTRREREAGKPSWFGLIEGRPLAFTVLTLVAILIGGVAELLPTIMIKQAVPAHGAAQQPYSPLELQGRDLYVREGCYTCHSQMIRPFVAETQRYGDVSRAEEFIYDHPFQWGSKRTGPDLHRLGGKYPNLWHYTHMMDPRATSPGSNMPPYPWLAENRIKVKEAPKKLALMQKLGVPYTNTDVDSAEDRQKAQAEAITADLATQGVKVAWDSEMVAIIAYLQRLGRGPQDVPASPGGTPTAAVTGSHGGSR</sequence>
<evidence type="ECO:0000256" key="4">
    <source>
        <dbReference type="ARBA" id="ARBA00009578"/>
    </source>
</evidence>
<feature type="transmembrane region" description="Helical" evidence="22">
    <location>
        <begin position="519"/>
        <end position="536"/>
    </location>
</feature>
<feature type="domain" description="Cytochrome oxidase subunit I profile" evidence="23">
    <location>
        <begin position="16"/>
        <end position="490"/>
    </location>
</feature>
<evidence type="ECO:0000256" key="14">
    <source>
        <dbReference type="ARBA" id="ARBA00022989"/>
    </source>
</evidence>
<comment type="catalytic activity">
    <reaction evidence="18">
        <text>4 Fe(II)-[cytochrome c] + O2 + 8 H(+)(in) = 4 Fe(III)-[cytochrome c] + 2 H2O + 4 H(+)(out)</text>
        <dbReference type="Rhea" id="RHEA:11436"/>
        <dbReference type="Rhea" id="RHEA-COMP:10350"/>
        <dbReference type="Rhea" id="RHEA-COMP:14399"/>
        <dbReference type="ChEBI" id="CHEBI:15377"/>
        <dbReference type="ChEBI" id="CHEBI:15378"/>
        <dbReference type="ChEBI" id="CHEBI:15379"/>
        <dbReference type="ChEBI" id="CHEBI:29033"/>
        <dbReference type="ChEBI" id="CHEBI:29034"/>
        <dbReference type="EC" id="7.1.1.9"/>
    </reaction>
</comment>
<organism evidence="25 26">
    <name type="scientific">Pyxidicoccus fallax</name>
    <dbReference type="NCBI Taxonomy" id="394095"/>
    <lineage>
        <taxon>Bacteria</taxon>
        <taxon>Pseudomonadati</taxon>
        <taxon>Myxococcota</taxon>
        <taxon>Myxococcia</taxon>
        <taxon>Myxococcales</taxon>
        <taxon>Cystobacterineae</taxon>
        <taxon>Myxococcaceae</taxon>
        <taxon>Pyxidicoccus</taxon>
    </lineage>
</organism>
<keyword evidence="16" id="KW-0186">Copper</keyword>
<dbReference type="NCBIfam" id="TIGR00781">
    <property type="entry name" value="ccoO"/>
    <property type="match status" value="1"/>
</dbReference>
<comment type="cofactor">
    <cofactor evidence="19">
        <name>heme</name>
        <dbReference type="ChEBI" id="CHEBI:30413"/>
    </cofactor>
    <text evidence="19">Binds 2 heme groups per subunit, denoted as high- and low-spin.</text>
</comment>
<dbReference type="PROSITE" id="PS00077">
    <property type="entry name" value="COX1_CUB"/>
    <property type="match status" value="1"/>
</dbReference>
<evidence type="ECO:0000256" key="2">
    <source>
        <dbReference type="ARBA" id="ARBA00004651"/>
    </source>
</evidence>
<dbReference type="GO" id="GO:0016491">
    <property type="term" value="F:oxidoreductase activity"/>
    <property type="evidence" value="ECO:0007669"/>
    <property type="project" value="UniProtKB-KW"/>
</dbReference>
<evidence type="ECO:0000313" key="25">
    <source>
        <dbReference type="EMBL" id="NMO21963.1"/>
    </source>
</evidence>
<dbReference type="RefSeq" id="WP_169351129.1">
    <property type="nucleotide sequence ID" value="NZ_JABBJJ010000370.1"/>
</dbReference>
<evidence type="ECO:0000256" key="15">
    <source>
        <dbReference type="ARBA" id="ARBA00023004"/>
    </source>
</evidence>
<evidence type="ECO:0000256" key="21">
    <source>
        <dbReference type="SAM" id="MobiDB-lite"/>
    </source>
</evidence>
<feature type="transmembrane region" description="Helical" evidence="22">
    <location>
        <begin position="60"/>
        <end position="78"/>
    </location>
</feature>
<evidence type="ECO:0000256" key="3">
    <source>
        <dbReference type="ARBA" id="ARBA00004673"/>
    </source>
</evidence>
<dbReference type="InterPro" id="IPR009056">
    <property type="entry name" value="Cyt_c-like_dom"/>
</dbReference>
<dbReference type="PROSITE" id="PS51007">
    <property type="entry name" value="CYTC"/>
    <property type="match status" value="1"/>
</dbReference>
<keyword evidence="14 22" id="KW-1133">Transmembrane helix</keyword>
<dbReference type="Pfam" id="PF00115">
    <property type="entry name" value="COX1"/>
    <property type="match status" value="1"/>
</dbReference>
<feature type="transmembrane region" description="Helical" evidence="22">
    <location>
        <begin position="348"/>
        <end position="369"/>
    </location>
</feature>
<comment type="cofactor">
    <cofactor evidence="1">
        <name>heme b</name>
        <dbReference type="ChEBI" id="CHEBI:60344"/>
    </cofactor>
</comment>
<keyword evidence="6 20" id="KW-0813">Transport</keyword>
<dbReference type="UniPathway" id="UPA00705"/>
<dbReference type="NCBIfam" id="NF011055">
    <property type="entry name" value="PRK14487.1"/>
    <property type="match status" value="1"/>
</dbReference>
<dbReference type="GO" id="GO:0015990">
    <property type="term" value="P:electron transport coupled proton transport"/>
    <property type="evidence" value="ECO:0007669"/>
    <property type="project" value="TreeGrafter"/>
</dbReference>
<comment type="caution">
    <text evidence="25">The sequence shown here is derived from an EMBL/GenBank/DDBJ whole genome shotgun (WGS) entry which is preliminary data.</text>
</comment>
<feature type="binding site" description="axial binding residue" evidence="19">
    <location>
        <position position="59"/>
    </location>
    <ligand>
        <name>heme b</name>
        <dbReference type="ChEBI" id="CHEBI:60344"/>
        <label>1; low-spin</label>
    </ligand>
    <ligandPart>
        <name>Fe</name>
        <dbReference type="ChEBI" id="CHEBI:18248"/>
    </ligandPart>
</feature>
<dbReference type="Pfam" id="PF02433">
    <property type="entry name" value="FixO"/>
    <property type="match status" value="1"/>
</dbReference>
<gene>
    <name evidence="25" type="primary">ccoN</name>
    <name evidence="25" type="ORF">HG543_44985</name>
</gene>
<feature type="binding site" evidence="19">
    <location>
        <position position="206"/>
    </location>
    <ligand>
        <name>Cu cation</name>
        <dbReference type="ChEBI" id="CHEBI:23378"/>
        <label>B</label>
    </ligand>
</feature>
<evidence type="ECO:0000256" key="19">
    <source>
        <dbReference type="PIRSR" id="PIRSR604677-50"/>
    </source>
</evidence>
<feature type="domain" description="Cytochrome c" evidence="24">
    <location>
        <begin position="597"/>
        <end position="760"/>
    </location>
</feature>
<dbReference type="PROSITE" id="PS50855">
    <property type="entry name" value="COX1"/>
    <property type="match status" value="1"/>
</dbReference>
<evidence type="ECO:0000259" key="24">
    <source>
        <dbReference type="PROSITE" id="PS51007"/>
    </source>
</evidence>
<keyword evidence="25" id="KW-0560">Oxidoreductase</keyword>
<evidence type="ECO:0000256" key="8">
    <source>
        <dbReference type="ARBA" id="ARBA00022617"/>
    </source>
</evidence>
<comment type="cofactor">
    <cofactor evidence="19">
        <name>Cu(2+)</name>
        <dbReference type="ChEBI" id="CHEBI:29036"/>
    </cofactor>
    <text evidence="19">Binds 1 copper ion per subunit, denoted as copper B.</text>
</comment>
<evidence type="ECO:0000256" key="1">
    <source>
        <dbReference type="ARBA" id="ARBA00001970"/>
    </source>
</evidence>
<evidence type="ECO:0000256" key="12">
    <source>
        <dbReference type="ARBA" id="ARBA00022967"/>
    </source>
</evidence>
<keyword evidence="13 20" id="KW-0249">Electron transport</keyword>
<evidence type="ECO:0000256" key="18">
    <source>
        <dbReference type="ARBA" id="ARBA00047816"/>
    </source>
</evidence>
<dbReference type="GO" id="GO:0020037">
    <property type="term" value="F:heme binding"/>
    <property type="evidence" value="ECO:0007669"/>
    <property type="project" value="InterPro"/>
</dbReference>
<keyword evidence="11 19" id="KW-0479">Metal-binding</keyword>